<evidence type="ECO:0000313" key="2">
    <source>
        <dbReference type="Proteomes" id="UP000641454"/>
    </source>
</evidence>
<keyword evidence="2" id="KW-1185">Reference proteome</keyword>
<dbReference type="Gene3D" id="2.40.160.50">
    <property type="entry name" value="membrane protein fhac: a member of the omp85/tpsb transporter family"/>
    <property type="match status" value="1"/>
</dbReference>
<name>A0A923MYK2_9FLAO</name>
<proteinExistence type="predicted"/>
<comment type="caution">
    <text evidence="1">The sequence shown here is derived from an EMBL/GenBank/DDBJ whole genome shotgun (WGS) entry which is preliminary data.</text>
</comment>
<dbReference type="RefSeq" id="WP_187017203.1">
    <property type="nucleotide sequence ID" value="NZ_JACRUK010000005.1"/>
</dbReference>
<accession>A0A923MYK2</accession>
<dbReference type="AlphaFoldDB" id="A0A923MYK2"/>
<sequence length="566" mass="65105">MKQALLYLLLLITSITCYSQSIQLNLIGKSTYETQTIDSTLYNKNHLNTKSIENEIKNTVEKLTKKGFINTQTIAITKTNDSLYTGTLSLRKQIKKAIINIKDATNFKEKLSYAPDQTEIELPYAALETFLNNQIQYLEKNGYAFTTLKLTKIYTANETLHAQLLFKTEKQRKIDDITINYANNKHFLPKGFLTQIKKKYSKQIYNQKTASIIYKDFESISYATQTKYPEILFTTDSTKVFIYLKKRKSNNFDGYIGFNTDKQNKLTLNGYLDLKLENILLAGEQLTLFWKNDNNKQTTFRTNVQIPYLFNIPLSLHSQIEIFKQDSIFQNTKTSFELGYLLNPKTSILIGKQSTTSSDIQNTNSTTISDYKNAFYTVNLTYTKNENNTIFQKKTNLSIKTGTGTRTNTGKDNTNPYPKQTFLQIDCQHNFNINKKNYFNTHLLTYYLKSKTYTINELQRFGGINSIRGFNENSLQASYSTTLATEYRYLLTTSLYIHTILDYSILKNPFANSSTTKNQKLLSTGLGLGAEMKNGNLKISLANGSQKNEAIKFYNTILYISYNVKF</sequence>
<dbReference type="EMBL" id="JACRUL010000005">
    <property type="protein sequence ID" value="MBC5843510.1"/>
    <property type="molecule type" value="Genomic_DNA"/>
</dbReference>
<dbReference type="Proteomes" id="UP000641454">
    <property type="component" value="Unassembled WGS sequence"/>
</dbReference>
<protein>
    <submittedName>
        <fullName evidence="1">Uncharacterized protein</fullName>
    </submittedName>
</protein>
<evidence type="ECO:0000313" key="1">
    <source>
        <dbReference type="EMBL" id="MBC5843510.1"/>
    </source>
</evidence>
<reference evidence="1 2" key="1">
    <citation type="submission" date="2020-08" db="EMBL/GenBank/DDBJ databases">
        <title>Description of novel Flavobacterium F-392 isolate.</title>
        <authorList>
            <person name="Saticioglu I.B."/>
            <person name="Duman M."/>
            <person name="Altun S."/>
        </authorList>
    </citation>
    <scope>NUCLEOTIDE SEQUENCE [LARGE SCALE GENOMIC DNA]</scope>
    <source>
        <strain evidence="1 2">F-392</strain>
    </source>
</reference>
<gene>
    <name evidence="1" type="ORF">H8R25_03545</name>
</gene>
<organism evidence="1 2">
    <name type="scientific">Flavobacterium muglaense</name>
    <dbReference type="NCBI Taxonomy" id="2764716"/>
    <lineage>
        <taxon>Bacteria</taxon>
        <taxon>Pseudomonadati</taxon>
        <taxon>Bacteroidota</taxon>
        <taxon>Flavobacteriia</taxon>
        <taxon>Flavobacteriales</taxon>
        <taxon>Flavobacteriaceae</taxon>
        <taxon>Flavobacterium</taxon>
    </lineage>
</organism>